<comment type="caution">
    <text evidence="2">The sequence shown here is derived from an EMBL/GenBank/DDBJ whole genome shotgun (WGS) entry which is preliminary data.</text>
</comment>
<accession>A0AAE8PRN8</accession>
<dbReference type="Proteomes" id="UP000294215">
    <property type="component" value="Unassembled WGS sequence"/>
</dbReference>
<dbReference type="EMBL" id="SIKX01000010">
    <property type="protein sequence ID" value="TBF00446.1"/>
    <property type="molecule type" value="Genomic_DNA"/>
</dbReference>
<dbReference type="EMBL" id="SIMR01000008">
    <property type="protein sequence ID" value="TBC02008.1"/>
    <property type="molecule type" value="Genomic_DNA"/>
</dbReference>
<organism evidence="2 3">
    <name type="scientific">Rhizobium ruizarguesonis</name>
    <dbReference type="NCBI Taxonomy" id="2081791"/>
    <lineage>
        <taxon>Bacteria</taxon>
        <taxon>Pseudomonadati</taxon>
        <taxon>Pseudomonadota</taxon>
        <taxon>Alphaproteobacteria</taxon>
        <taxon>Hyphomicrobiales</taxon>
        <taxon>Rhizobiaceae</taxon>
        <taxon>Rhizobium/Agrobacterium group</taxon>
        <taxon>Rhizobium</taxon>
    </lineage>
</organism>
<evidence type="ECO:0000313" key="4">
    <source>
        <dbReference type="Proteomes" id="UP000294215"/>
    </source>
</evidence>
<dbReference type="Proteomes" id="UP000291892">
    <property type="component" value="Unassembled WGS sequence"/>
</dbReference>
<dbReference type="AlphaFoldDB" id="A0AAE8PRN8"/>
<evidence type="ECO:0000313" key="2">
    <source>
        <dbReference type="EMBL" id="TBF00446.1"/>
    </source>
</evidence>
<gene>
    <name evidence="2" type="ORF">ELG94_39725</name>
    <name evidence="1" type="ORF">ELH40_37605</name>
</gene>
<evidence type="ECO:0000313" key="1">
    <source>
        <dbReference type="EMBL" id="TBC02008.1"/>
    </source>
</evidence>
<sequence length="88" mass="9519">MFNLDVDTKSAAGRRDRVALVGARLPEGVAKPQVTPFNANDQPILSLVVFSKSSSPSGMQHWRIASLPSGSNKQILVLVDLDRLQAYA</sequence>
<reference evidence="3 4" key="1">
    <citation type="submission" date="2019-02" db="EMBL/GenBank/DDBJ databases">
        <title>The genomic architecture of introgression among sibling species of bacteria.</title>
        <authorList>
            <person name="Cavassim M.I.A."/>
            <person name="Moeskjaer S."/>
            <person name="Moslemi C."/>
            <person name="Fields B."/>
            <person name="Bachmann A."/>
            <person name="Vilhjalmsson B."/>
            <person name="Schierup M.H."/>
            <person name="Young J.P.W."/>
            <person name="Andersen S.U."/>
        </authorList>
    </citation>
    <scope>NUCLEOTIDE SEQUENCE [LARGE SCALE GENOMIC DNA]</scope>
    <source>
        <strain evidence="2 3">SM42</strain>
        <strain evidence="1 4">SM92</strain>
    </source>
</reference>
<name>A0AAE8PRN8_9HYPH</name>
<protein>
    <submittedName>
        <fullName evidence="2">Efflux RND transporter permease subunit</fullName>
    </submittedName>
</protein>
<proteinExistence type="predicted"/>
<dbReference type="RefSeq" id="WP_130661517.1">
    <property type="nucleotide sequence ID" value="NZ_CP088108.1"/>
</dbReference>
<evidence type="ECO:0000313" key="3">
    <source>
        <dbReference type="Proteomes" id="UP000291892"/>
    </source>
</evidence>